<protein>
    <submittedName>
        <fullName evidence="1">Phage head closure protein</fullName>
    </submittedName>
</protein>
<name>A0AAJ1HT99_LIMMU</name>
<gene>
    <name evidence="1" type="ORF">PO250_07110</name>
</gene>
<dbReference type="NCBIfam" id="TIGR01563">
    <property type="entry name" value="gp16_SPP1"/>
    <property type="match status" value="1"/>
</dbReference>
<reference evidence="1" key="1">
    <citation type="submission" date="2023-01" db="EMBL/GenBank/DDBJ databases">
        <title>Genome analysis of 13 Lactobacillus isolated from gut of wild boar.</title>
        <authorList>
            <person name="Papp P."/>
            <person name="Libisch B."/>
            <person name="Nagy T."/>
            <person name="Olasz F."/>
        </authorList>
    </citation>
    <scope>NUCLEOTIDE SEQUENCE</scope>
    <source>
        <strain evidence="1">F146</strain>
    </source>
</reference>
<dbReference type="AlphaFoldDB" id="A0AAJ1HT99"/>
<evidence type="ECO:0000313" key="1">
    <source>
        <dbReference type="EMBL" id="MDC2830062.1"/>
    </source>
</evidence>
<comment type="caution">
    <text evidence="1">The sequence shown here is derived from an EMBL/GenBank/DDBJ whole genome shotgun (WGS) entry which is preliminary data.</text>
</comment>
<proteinExistence type="predicted"/>
<accession>A0AAJ1HT99</accession>
<dbReference type="InterPro" id="IPR038666">
    <property type="entry name" value="SSP1_head-tail_sf"/>
</dbReference>
<dbReference type="EMBL" id="JAQONE010000023">
    <property type="protein sequence ID" value="MDC2830062.1"/>
    <property type="molecule type" value="Genomic_DNA"/>
</dbReference>
<evidence type="ECO:0000313" key="2">
    <source>
        <dbReference type="Proteomes" id="UP001220670"/>
    </source>
</evidence>
<dbReference type="Pfam" id="PF05521">
    <property type="entry name" value="Phage_HCP"/>
    <property type="match status" value="1"/>
</dbReference>
<dbReference type="Gene3D" id="2.40.10.270">
    <property type="entry name" value="Bacteriophage SPP1 head-tail adaptor protein"/>
    <property type="match status" value="1"/>
</dbReference>
<dbReference type="RefSeq" id="WP_272209162.1">
    <property type="nucleotide sequence ID" value="NZ_JAQOMW010000021.1"/>
</dbReference>
<dbReference type="Proteomes" id="UP001220670">
    <property type="component" value="Unassembled WGS sequence"/>
</dbReference>
<organism evidence="1 2">
    <name type="scientific">Limosilactobacillus mucosae</name>
    <name type="common">Lactobacillus mucosae</name>
    <dbReference type="NCBI Taxonomy" id="97478"/>
    <lineage>
        <taxon>Bacteria</taxon>
        <taxon>Bacillati</taxon>
        <taxon>Bacillota</taxon>
        <taxon>Bacilli</taxon>
        <taxon>Lactobacillales</taxon>
        <taxon>Lactobacillaceae</taxon>
        <taxon>Limosilactobacillus</taxon>
    </lineage>
</organism>
<dbReference type="InterPro" id="IPR008767">
    <property type="entry name" value="Phage_SPP1_head-tail_adaptor"/>
</dbReference>
<sequence>MKTTNMTERITFCSRQTGVDSKTHRPTKTQLVDEFSVWTEIESMKVRDFVSNTVGFRKESPVFLIAYKTQKEIQSNWLIKWRGHVYEITGMDPDYEHKDLTKIAAQEVSDDGRNG</sequence>